<name>A0A1W5CXC0_9LECA</name>
<dbReference type="GO" id="GO:0006281">
    <property type="term" value="P:DNA repair"/>
    <property type="evidence" value="ECO:0007669"/>
    <property type="project" value="TreeGrafter"/>
</dbReference>
<feature type="domain" description="SNF2 N-terminal" evidence="4">
    <location>
        <begin position="172"/>
        <end position="340"/>
    </location>
</feature>
<keyword evidence="2" id="KW-0378">Hydrolase</keyword>
<evidence type="ECO:0000313" key="6">
    <source>
        <dbReference type="Proteomes" id="UP000192927"/>
    </source>
</evidence>
<keyword evidence="1" id="KW-0547">Nucleotide-binding</keyword>
<evidence type="ECO:0000259" key="4">
    <source>
        <dbReference type="Pfam" id="PF00176"/>
    </source>
</evidence>
<proteinExistence type="predicted"/>
<dbReference type="GO" id="GO:0005524">
    <property type="term" value="F:ATP binding"/>
    <property type="evidence" value="ECO:0007669"/>
    <property type="project" value="UniProtKB-KW"/>
</dbReference>
<dbReference type="GO" id="GO:0016787">
    <property type="term" value="F:hydrolase activity"/>
    <property type="evidence" value="ECO:0007669"/>
    <property type="project" value="UniProtKB-KW"/>
</dbReference>
<dbReference type="Gene3D" id="3.40.50.300">
    <property type="entry name" value="P-loop containing nucleotide triphosphate hydrolases"/>
    <property type="match status" value="1"/>
</dbReference>
<dbReference type="InterPro" id="IPR027417">
    <property type="entry name" value="P-loop_NTPase"/>
</dbReference>
<dbReference type="InterPro" id="IPR049730">
    <property type="entry name" value="SNF2/RAD54-like_C"/>
</dbReference>
<protein>
    <submittedName>
        <fullName evidence="5">SNF2-related</fullName>
    </submittedName>
</protein>
<dbReference type="CDD" id="cd18793">
    <property type="entry name" value="SF2_C_SNF"/>
    <property type="match status" value="1"/>
</dbReference>
<evidence type="ECO:0000313" key="5">
    <source>
        <dbReference type="EMBL" id="SLM35430.1"/>
    </source>
</evidence>
<dbReference type="SUPFAM" id="SSF52540">
    <property type="entry name" value="P-loop containing nucleoside triphosphate hydrolases"/>
    <property type="match status" value="2"/>
</dbReference>
<keyword evidence="6" id="KW-1185">Reference proteome</keyword>
<accession>A0A1W5CXC0</accession>
<dbReference type="InterPro" id="IPR050628">
    <property type="entry name" value="SNF2_RAD54_helicase_TF"/>
</dbReference>
<sequence length="385" mass="43174">MVSVTLDDTSALLRAADGSEFGTLGERQANILHELEEADGINFQLYCQINGEEALGGGKFRKGAEKELQHFLCTIMYGPLRLFDAIGEYVSECELYLQDPLHCNRDVPYRNPHLLSGLDEEPPMTFSFNQPSVPLEVEGLASRLDLFAQLRSEDPLQETAAPPALRTMLYGHQKQALTFMLRREQGWALNGPEKDVWREETNPCGLLSYVNTVTGARQDSPPPDFKGGLLADQMGLGKSLSMICLVASNPASNLKAAVPSRYNSIEVHDAVSPVKTTLLVVPLPLLQTWDDQLRRLDLTAASRAYLLEPQWNPMIEEQALCRIHRMGQQRDVTTIRYRMKNSFEEKVILIQDRKKDLSNLTFSNARLSEVDVGAGRLEYLRAALR</sequence>
<dbReference type="AlphaFoldDB" id="A0A1W5CXC0"/>
<keyword evidence="3" id="KW-0067">ATP-binding</keyword>
<evidence type="ECO:0000256" key="3">
    <source>
        <dbReference type="ARBA" id="ARBA00022840"/>
    </source>
</evidence>
<evidence type="ECO:0000256" key="2">
    <source>
        <dbReference type="ARBA" id="ARBA00022801"/>
    </source>
</evidence>
<dbReference type="InterPro" id="IPR000330">
    <property type="entry name" value="SNF2_N"/>
</dbReference>
<reference evidence="6" key="1">
    <citation type="submission" date="2017-03" db="EMBL/GenBank/DDBJ databases">
        <authorList>
            <person name="Sharma R."/>
            <person name="Thines M."/>
        </authorList>
    </citation>
    <scope>NUCLEOTIDE SEQUENCE [LARGE SCALE GENOMIC DNA]</scope>
</reference>
<dbReference type="PANTHER" id="PTHR45626">
    <property type="entry name" value="TRANSCRIPTION TERMINATION FACTOR 2-RELATED"/>
    <property type="match status" value="1"/>
</dbReference>
<dbReference type="GO" id="GO:0005634">
    <property type="term" value="C:nucleus"/>
    <property type="evidence" value="ECO:0007669"/>
    <property type="project" value="TreeGrafter"/>
</dbReference>
<dbReference type="Pfam" id="PF00176">
    <property type="entry name" value="SNF2-rel_dom"/>
    <property type="match status" value="1"/>
</dbReference>
<organism evidence="5 6">
    <name type="scientific">Lasallia pustulata</name>
    <dbReference type="NCBI Taxonomy" id="136370"/>
    <lineage>
        <taxon>Eukaryota</taxon>
        <taxon>Fungi</taxon>
        <taxon>Dikarya</taxon>
        <taxon>Ascomycota</taxon>
        <taxon>Pezizomycotina</taxon>
        <taxon>Lecanoromycetes</taxon>
        <taxon>OSLEUM clade</taxon>
        <taxon>Umbilicariomycetidae</taxon>
        <taxon>Umbilicariales</taxon>
        <taxon>Umbilicariaceae</taxon>
        <taxon>Lasallia</taxon>
    </lineage>
</organism>
<dbReference type="GO" id="GO:0008094">
    <property type="term" value="F:ATP-dependent activity, acting on DNA"/>
    <property type="evidence" value="ECO:0007669"/>
    <property type="project" value="TreeGrafter"/>
</dbReference>
<dbReference type="Proteomes" id="UP000192927">
    <property type="component" value="Unassembled WGS sequence"/>
</dbReference>
<dbReference type="EMBL" id="FWEW01000719">
    <property type="protein sequence ID" value="SLM35430.1"/>
    <property type="molecule type" value="Genomic_DNA"/>
</dbReference>
<evidence type="ECO:0000256" key="1">
    <source>
        <dbReference type="ARBA" id="ARBA00022741"/>
    </source>
</evidence>